<dbReference type="EMBL" id="JANPWZ010002319">
    <property type="protein sequence ID" value="KAJ3560059.1"/>
    <property type="molecule type" value="Genomic_DNA"/>
</dbReference>
<evidence type="ECO:0000313" key="1">
    <source>
        <dbReference type="EMBL" id="KAJ3560059.1"/>
    </source>
</evidence>
<evidence type="ECO:0000313" key="2">
    <source>
        <dbReference type="Proteomes" id="UP001148614"/>
    </source>
</evidence>
<accession>A0A9W8TJ17</accession>
<gene>
    <name evidence="1" type="ORF">NPX13_g9437</name>
</gene>
<organism evidence="1 2">
    <name type="scientific">Xylaria arbuscula</name>
    <dbReference type="NCBI Taxonomy" id="114810"/>
    <lineage>
        <taxon>Eukaryota</taxon>
        <taxon>Fungi</taxon>
        <taxon>Dikarya</taxon>
        <taxon>Ascomycota</taxon>
        <taxon>Pezizomycotina</taxon>
        <taxon>Sordariomycetes</taxon>
        <taxon>Xylariomycetidae</taxon>
        <taxon>Xylariales</taxon>
        <taxon>Xylariaceae</taxon>
        <taxon>Xylaria</taxon>
    </lineage>
</organism>
<keyword evidence="2" id="KW-1185">Reference proteome</keyword>
<dbReference type="Proteomes" id="UP001148614">
    <property type="component" value="Unassembled WGS sequence"/>
</dbReference>
<reference evidence="1" key="1">
    <citation type="submission" date="2022-07" db="EMBL/GenBank/DDBJ databases">
        <title>Genome Sequence of Xylaria arbuscula.</title>
        <authorList>
            <person name="Buettner E."/>
        </authorList>
    </citation>
    <scope>NUCLEOTIDE SEQUENCE</scope>
    <source>
        <strain evidence="1">VT107</strain>
    </source>
</reference>
<comment type="caution">
    <text evidence="1">The sequence shown here is derived from an EMBL/GenBank/DDBJ whole genome shotgun (WGS) entry which is preliminary data.</text>
</comment>
<sequence>MSFCPDTQDLVKYHRADAQGLVLFLGPLDRNAHKTDIEDAIRTIPECCGHVTVCWQGVVPQRRPRRQEQRQNPGWCHILCTNMEVKDCVLGVLNNQQLIGSSRQAVTIARAKKPIVYWAHMTPIVAQQPAPSMPEEAQMVEDTVPAVEESENNSAILDLQSTAFAALARVAADFNSRLAFLDVSPLED</sequence>
<protein>
    <submittedName>
        <fullName evidence="1">Uncharacterized protein</fullName>
    </submittedName>
</protein>
<dbReference type="AlphaFoldDB" id="A0A9W8TJ17"/>
<proteinExistence type="predicted"/>
<name>A0A9W8TJ17_9PEZI</name>